<reference evidence="1 2" key="1">
    <citation type="journal article" date="2021" name="Sci. Rep.">
        <title>The distribution of antibiotic resistance genes in chicken gut microbiota commensals.</title>
        <authorList>
            <person name="Juricova H."/>
            <person name="Matiasovicova J."/>
            <person name="Kubasova T."/>
            <person name="Cejkova D."/>
            <person name="Rychlik I."/>
        </authorList>
    </citation>
    <scope>NUCLEOTIDE SEQUENCE [LARGE SCALE GENOMIC DNA]</scope>
    <source>
        <strain evidence="1 2">An562</strain>
    </source>
</reference>
<gene>
    <name evidence="1" type="ORF">H5985_01225</name>
</gene>
<organism evidence="1 2">
    <name type="scientific">Parasutterella secunda</name>
    <dbReference type="NCBI Taxonomy" id="626947"/>
    <lineage>
        <taxon>Bacteria</taxon>
        <taxon>Pseudomonadati</taxon>
        <taxon>Pseudomonadota</taxon>
        <taxon>Betaproteobacteria</taxon>
        <taxon>Burkholderiales</taxon>
        <taxon>Sutterellaceae</taxon>
        <taxon>Parasutterella</taxon>
    </lineage>
</organism>
<sequence>MKYEEFYERLKTVAQANLKKIQDEMLDDSVCREYTAAVTLFSNPNICISYNLFTDRTSYFMVKVAVFTVSIHNNGTHVALGRFASFGNAEHFVNELALPDPSLITITKSFIEIDKYTQIPKEVYDQLTDIPDVLSTQIISHSRDNYLDHYFI</sequence>
<evidence type="ECO:0000313" key="1">
    <source>
        <dbReference type="EMBL" id="MBM6927904.1"/>
    </source>
</evidence>
<protein>
    <submittedName>
        <fullName evidence="1">Uncharacterized protein</fullName>
    </submittedName>
</protein>
<name>A0ABS2GR25_9BURK</name>
<proteinExistence type="predicted"/>
<accession>A0ABS2GR25</accession>
<dbReference type="Proteomes" id="UP000777002">
    <property type="component" value="Unassembled WGS sequence"/>
</dbReference>
<comment type="caution">
    <text evidence="1">The sequence shown here is derived from an EMBL/GenBank/DDBJ whole genome shotgun (WGS) entry which is preliminary data.</text>
</comment>
<keyword evidence="2" id="KW-1185">Reference proteome</keyword>
<evidence type="ECO:0000313" key="2">
    <source>
        <dbReference type="Proteomes" id="UP000777002"/>
    </source>
</evidence>
<dbReference type="RefSeq" id="WP_205049489.1">
    <property type="nucleotide sequence ID" value="NZ_JACJKX010000001.1"/>
</dbReference>
<dbReference type="EMBL" id="JACJKX010000001">
    <property type="protein sequence ID" value="MBM6927904.1"/>
    <property type="molecule type" value="Genomic_DNA"/>
</dbReference>